<dbReference type="PROSITE" id="PS51782">
    <property type="entry name" value="LYSM"/>
    <property type="match status" value="5"/>
</dbReference>
<dbReference type="Gene3D" id="3.10.350.10">
    <property type="entry name" value="LysM domain"/>
    <property type="match status" value="5"/>
</dbReference>
<feature type="domain" description="LysM" evidence="3">
    <location>
        <begin position="712"/>
        <end position="756"/>
    </location>
</feature>
<comment type="similarity">
    <text evidence="1">Belongs to the transglycosylase Slt family.</text>
</comment>
<gene>
    <name evidence="4" type="ORF">ACFQ0S_11390</name>
</gene>
<dbReference type="PANTHER" id="PTHR33734">
    <property type="entry name" value="LYSM DOMAIN-CONTAINING GPI-ANCHORED PROTEIN 2"/>
    <property type="match status" value="1"/>
</dbReference>
<evidence type="ECO:0000313" key="5">
    <source>
        <dbReference type="Proteomes" id="UP001597051"/>
    </source>
</evidence>
<feature type="domain" description="LysM" evidence="3">
    <location>
        <begin position="640"/>
        <end position="683"/>
    </location>
</feature>
<dbReference type="RefSeq" id="WP_379757837.1">
    <property type="nucleotide sequence ID" value="NZ_JBHSYB010000027.1"/>
</dbReference>
<dbReference type="EMBL" id="JBHTIZ010000026">
    <property type="protein sequence ID" value="MFD0985077.1"/>
    <property type="molecule type" value="Genomic_DNA"/>
</dbReference>
<dbReference type="Proteomes" id="UP001597051">
    <property type="component" value="Unassembled WGS sequence"/>
</dbReference>
<feature type="domain" description="LysM" evidence="3">
    <location>
        <begin position="576"/>
        <end position="619"/>
    </location>
</feature>
<dbReference type="SUPFAM" id="SSF53955">
    <property type="entry name" value="Lysozyme-like"/>
    <property type="match status" value="1"/>
</dbReference>
<evidence type="ECO:0000259" key="3">
    <source>
        <dbReference type="PROSITE" id="PS51782"/>
    </source>
</evidence>
<dbReference type="CDD" id="cd00118">
    <property type="entry name" value="LysM"/>
    <property type="match status" value="5"/>
</dbReference>
<protein>
    <submittedName>
        <fullName evidence="4">LysM peptidoglycan-binding domain-containing protein</fullName>
    </submittedName>
</protein>
<accession>A0ABW3J3R7</accession>
<proteinExistence type="inferred from homology"/>
<evidence type="ECO:0000313" key="4">
    <source>
        <dbReference type="EMBL" id="MFD0985077.1"/>
    </source>
</evidence>
<dbReference type="PANTHER" id="PTHR33734:SF22">
    <property type="entry name" value="MEMBRANE-BOUND LYTIC MUREIN TRANSGLYCOSYLASE D"/>
    <property type="match status" value="1"/>
</dbReference>
<dbReference type="InterPro" id="IPR008258">
    <property type="entry name" value="Transglycosylase_SLT_dom_1"/>
</dbReference>
<evidence type="ECO:0000256" key="1">
    <source>
        <dbReference type="ARBA" id="ARBA00007734"/>
    </source>
</evidence>
<comment type="caution">
    <text evidence="4">The sequence shown here is derived from an EMBL/GenBank/DDBJ whole genome shotgun (WGS) entry which is preliminary data.</text>
</comment>
<feature type="chain" id="PRO_5047422715" evidence="2">
    <location>
        <begin position="21"/>
        <end position="758"/>
    </location>
</feature>
<dbReference type="InterPro" id="IPR018392">
    <property type="entry name" value="LysM"/>
</dbReference>
<evidence type="ECO:0000256" key="2">
    <source>
        <dbReference type="SAM" id="SignalP"/>
    </source>
</evidence>
<name>A0ABW3J3R7_9FLAO</name>
<dbReference type="Gene3D" id="1.10.530.10">
    <property type="match status" value="1"/>
</dbReference>
<feature type="domain" description="LysM" evidence="3">
    <location>
        <begin position="400"/>
        <end position="443"/>
    </location>
</feature>
<dbReference type="PROSITE" id="PS00922">
    <property type="entry name" value="TRANSGLYCOSYLASE"/>
    <property type="match status" value="1"/>
</dbReference>
<dbReference type="InterPro" id="IPR023346">
    <property type="entry name" value="Lysozyme-like_dom_sf"/>
</dbReference>
<feature type="signal peptide" evidence="2">
    <location>
        <begin position="1"/>
        <end position="20"/>
    </location>
</feature>
<keyword evidence="5" id="KW-1185">Reference proteome</keyword>
<dbReference type="Pfam" id="PF01464">
    <property type="entry name" value="SLT"/>
    <property type="match status" value="1"/>
</dbReference>
<dbReference type="SMART" id="SM00257">
    <property type="entry name" value="LysM"/>
    <property type="match status" value="5"/>
</dbReference>
<dbReference type="Pfam" id="PF01476">
    <property type="entry name" value="LysM"/>
    <property type="match status" value="5"/>
</dbReference>
<dbReference type="SUPFAM" id="SSF54106">
    <property type="entry name" value="LysM domain"/>
    <property type="match status" value="5"/>
</dbReference>
<reference evidence="5" key="1">
    <citation type="journal article" date="2019" name="Int. J. Syst. Evol. Microbiol.">
        <title>The Global Catalogue of Microorganisms (GCM) 10K type strain sequencing project: providing services to taxonomists for standard genome sequencing and annotation.</title>
        <authorList>
            <consortium name="The Broad Institute Genomics Platform"/>
            <consortium name="The Broad Institute Genome Sequencing Center for Infectious Disease"/>
            <person name="Wu L."/>
            <person name="Ma J."/>
        </authorList>
    </citation>
    <scope>NUCLEOTIDE SEQUENCE [LARGE SCALE GENOMIC DNA]</scope>
    <source>
        <strain evidence="5">CECT 7649</strain>
    </source>
</reference>
<dbReference type="CDD" id="cd16894">
    <property type="entry name" value="MltD-like"/>
    <property type="match status" value="1"/>
</dbReference>
<feature type="domain" description="LysM" evidence="3">
    <location>
        <begin position="505"/>
        <end position="548"/>
    </location>
</feature>
<sequence length="758" mass="86170">MNLRKITLTVLLLIAGNTFAQSISSNLVRSQSNLAFLDSIKRTFVNDNLASRVDSLWLKELTSLDIYNDLESDIKSINLDEKVDYELPTELLKARLAAMDAKSPFNIEYNQGLENIIKSFLKNRKKSFERLMAISEYYFPIFEEALSKQNVPLEIKYLAVVESALNPKAVSRVGATGLWQFMYQTGKQYNLNIDSYVDDRSDPLKASAAAAQYMTNMYKIFGDWDLVLASYNSGPGNVSKAIRRSGGQQNYWNIRKHLPQETQGYVPAFLATMYIYEYHTAHGIKPERAKVKQFATDTIMVKKQLSFKQISDLLDIPVAQLQLLNPQYKLNVVPAYNDKKHFLTLPSQKIAVFTSNEDKIYAYVQRELDQREKPFTRQQHAFASRDSLKIGDGPIVSKTKYHKVRRGDSLSEIADRYSVTMSEIKKWNRLNNNKAPLGRNLKIITSESIAYREKNEKKDTISVVNKVDTVATTAVAQVQTKEIKNPRELKTFKEEKVISFKDVTKLHKVKKGDNLGEISDKYGVTVAEIKKWNKLRSNNIPVGKSLKIISNERVVTTIRKEVKPAESIASTDKESDFYVVQQGDNLSTIAKKYNVSIEDLKQWNSLSDNNIQLESKLKIADLINKQEETPAAPKTEFKNTEYTVQKGDNLGSIAKRNNVTVADIKTWNDLSENTIQFGQKLIVAKTLVLDDNKAVAEKSNKKDKNNVREKENHYFVKKGDSLFSIAKKYPGITISDIKKWNGISGNELKPGMRLKING</sequence>
<organism evidence="4 5">
    <name type="scientific">Flavobacterium myungsuense</name>
    <dbReference type="NCBI Taxonomy" id="651823"/>
    <lineage>
        <taxon>Bacteria</taxon>
        <taxon>Pseudomonadati</taxon>
        <taxon>Bacteroidota</taxon>
        <taxon>Flavobacteriia</taxon>
        <taxon>Flavobacteriales</taxon>
        <taxon>Flavobacteriaceae</taxon>
        <taxon>Flavobacterium</taxon>
    </lineage>
</organism>
<dbReference type="InterPro" id="IPR000189">
    <property type="entry name" value="Transglyc_AS"/>
</dbReference>
<dbReference type="InterPro" id="IPR036779">
    <property type="entry name" value="LysM_dom_sf"/>
</dbReference>
<keyword evidence="2" id="KW-0732">Signal</keyword>